<evidence type="ECO:0000313" key="2">
    <source>
        <dbReference type="Proteomes" id="UP000466906"/>
    </source>
</evidence>
<accession>A0A6N4URJ3</accession>
<name>A0A6N4URJ3_9MYCO</name>
<protein>
    <submittedName>
        <fullName evidence="1">Uncharacterized protein</fullName>
    </submittedName>
</protein>
<gene>
    <name evidence="1" type="ORF">MALV_16180</name>
</gene>
<reference evidence="1 2" key="1">
    <citation type="journal article" date="2019" name="Emerg. Microbes Infect.">
        <title>Comprehensive subspecies identification of 175 nontuberculous mycobacteria species based on 7547 genomic profiles.</title>
        <authorList>
            <person name="Matsumoto Y."/>
            <person name="Kinjo T."/>
            <person name="Motooka D."/>
            <person name="Nabeya D."/>
            <person name="Jung N."/>
            <person name="Uechi K."/>
            <person name="Horii T."/>
            <person name="Iida T."/>
            <person name="Fujita J."/>
            <person name="Nakamura S."/>
        </authorList>
    </citation>
    <scope>NUCLEOTIDE SEQUENCE [LARGE SCALE GENOMIC DNA]</scope>
    <source>
        <strain evidence="1 2">JCM 12272</strain>
    </source>
</reference>
<keyword evidence="2" id="KW-1185">Reference proteome</keyword>
<sequence length="99" mass="10234">MGGHRCGRGLLQRLVGEQPAVGVVELGCGPAPQLHGLHQNCGTVTELCSDSSDIADQAGSGEAAPGHLTQGLLPRLRPQVRDVGGIERYDGLTPVTITL</sequence>
<evidence type="ECO:0000313" key="1">
    <source>
        <dbReference type="EMBL" id="BBX26493.1"/>
    </source>
</evidence>
<dbReference type="KEGG" id="malv:MALV_16180"/>
<dbReference type="Proteomes" id="UP000466906">
    <property type="component" value="Chromosome"/>
</dbReference>
<organism evidence="1 2">
    <name type="scientific">Mycolicibacterium alvei</name>
    <dbReference type="NCBI Taxonomy" id="67081"/>
    <lineage>
        <taxon>Bacteria</taxon>
        <taxon>Bacillati</taxon>
        <taxon>Actinomycetota</taxon>
        <taxon>Actinomycetes</taxon>
        <taxon>Mycobacteriales</taxon>
        <taxon>Mycobacteriaceae</taxon>
        <taxon>Mycolicibacterium</taxon>
    </lineage>
</organism>
<dbReference type="AlphaFoldDB" id="A0A6N4URJ3"/>
<dbReference type="EMBL" id="AP022565">
    <property type="protein sequence ID" value="BBX26493.1"/>
    <property type="molecule type" value="Genomic_DNA"/>
</dbReference>
<proteinExistence type="predicted"/>